<sequence length="93" mass="9880">MIRIQFFSLLRLLLQRESLELPAQEGETVSRLLARVEAAVGPAVSGKLLDGAGALQTGTIILVNRRNIHHLNGLATEVRDGDVLALFPPGAGG</sequence>
<gene>
    <name evidence="1" type="ORF">GURASL_08660</name>
</gene>
<evidence type="ECO:0000313" key="2">
    <source>
        <dbReference type="Proteomes" id="UP001317705"/>
    </source>
</evidence>
<dbReference type="Gene3D" id="3.10.20.30">
    <property type="match status" value="1"/>
</dbReference>
<dbReference type="InterPro" id="IPR012675">
    <property type="entry name" value="Beta-grasp_dom_sf"/>
</dbReference>
<reference evidence="1 2" key="1">
    <citation type="submission" date="2022-12" db="EMBL/GenBank/DDBJ databases">
        <title>Polyphasic characterization of Geotalea uranireducens NIT-SL11 newly isolated from a complex of sewage sludge and microbially reduced graphene oxide.</title>
        <authorList>
            <person name="Xie L."/>
            <person name="Yoshida N."/>
            <person name="Meng L."/>
        </authorList>
    </citation>
    <scope>NUCLEOTIDE SEQUENCE [LARGE SCALE GENOMIC DNA]</scope>
    <source>
        <strain evidence="1 2">NIT-SL11</strain>
    </source>
</reference>
<dbReference type="PANTHER" id="PTHR38031:SF1">
    <property type="entry name" value="SULFUR CARRIER PROTEIN CYSO"/>
    <property type="match status" value="1"/>
</dbReference>
<dbReference type="InterPro" id="IPR052045">
    <property type="entry name" value="Sulfur_Carrier/Prot_Modifier"/>
</dbReference>
<proteinExistence type="predicted"/>
<dbReference type="SUPFAM" id="SSF54285">
    <property type="entry name" value="MoaD/ThiS"/>
    <property type="match status" value="1"/>
</dbReference>
<dbReference type="InterPro" id="IPR010038">
    <property type="entry name" value="MoaD_arc-typ"/>
</dbReference>
<evidence type="ECO:0000313" key="1">
    <source>
        <dbReference type="EMBL" id="BDV41943.1"/>
    </source>
</evidence>
<dbReference type="NCBIfam" id="TIGR01687">
    <property type="entry name" value="moaD_arch"/>
    <property type="match status" value="1"/>
</dbReference>
<keyword evidence="2" id="KW-1185">Reference proteome</keyword>
<dbReference type="InterPro" id="IPR003749">
    <property type="entry name" value="ThiS/MoaD-like"/>
</dbReference>
<organism evidence="1 2">
    <name type="scientific">Geotalea uraniireducens</name>
    <dbReference type="NCBI Taxonomy" id="351604"/>
    <lineage>
        <taxon>Bacteria</taxon>
        <taxon>Pseudomonadati</taxon>
        <taxon>Thermodesulfobacteriota</taxon>
        <taxon>Desulfuromonadia</taxon>
        <taxon>Geobacterales</taxon>
        <taxon>Geobacteraceae</taxon>
        <taxon>Geotalea</taxon>
    </lineage>
</organism>
<dbReference type="RefSeq" id="WP_282002097.1">
    <property type="nucleotide sequence ID" value="NZ_AP027151.1"/>
</dbReference>
<dbReference type="Proteomes" id="UP001317705">
    <property type="component" value="Chromosome"/>
</dbReference>
<dbReference type="EMBL" id="AP027151">
    <property type="protein sequence ID" value="BDV41943.1"/>
    <property type="molecule type" value="Genomic_DNA"/>
</dbReference>
<name>A0ABN6VNX6_9BACT</name>
<accession>A0ABN6VNX6</accession>
<dbReference type="InterPro" id="IPR016155">
    <property type="entry name" value="Mopterin_synth/thiamin_S_b"/>
</dbReference>
<dbReference type="PANTHER" id="PTHR38031">
    <property type="entry name" value="SULFUR CARRIER PROTEIN SLR0821-RELATED"/>
    <property type="match status" value="1"/>
</dbReference>
<dbReference type="Pfam" id="PF02597">
    <property type="entry name" value="ThiS"/>
    <property type="match status" value="1"/>
</dbReference>
<protein>
    <submittedName>
        <fullName evidence="1">Molybdopterin synthase sulfur carrier subunit</fullName>
    </submittedName>
</protein>